<organism evidence="2 3">
    <name type="scientific">Lasiosphaeria miniovina</name>
    <dbReference type="NCBI Taxonomy" id="1954250"/>
    <lineage>
        <taxon>Eukaryota</taxon>
        <taxon>Fungi</taxon>
        <taxon>Dikarya</taxon>
        <taxon>Ascomycota</taxon>
        <taxon>Pezizomycotina</taxon>
        <taxon>Sordariomycetes</taxon>
        <taxon>Sordariomycetidae</taxon>
        <taxon>Sordariales</taxon>
        <taxon>Lasiosphaeriaceae</taxon>
        <taxon>Lasiosphaeria</taxon>
    </lineage>
</organism>
<evidence type="ECO:0000313" key="2">
    <source>
        <dbReference type="EMBL" id="KAK0717272.1"/>
    </source>
</evidence>
<dbReference type="EMBL" id="JAUIRO010000004">
    <property type="protein sequence ID" value="KAK0717272.1"/>
    <property type="molecule type" value="Genomic_DNA"/>
</dbReference>
<evidence type="ECO:0000313" key="3">
    <source>
        <dbReference type="Proteomes" id="UP001172101"/>
    </source>
</evidence>
<sequence>MITQQGLQDALVRWQDYPSNLVSQSPPQEIVTRYQQLLNSKGLFVRRESDSQLDIRDPGLALSDSKAANSNLKSLAELETWLRDSPARVEGDYHPLVLSIGTRSGRGPLQITPDMSRLVLSRFQVIPAFLDVVLVFGSASASGFSHRFPSFVTSPHRGLSEGTLELSYNLRYVDSCSGKAQEPWSIRQMAVYCQINTNRQRTVWILAGAPETLQFQLCNAGSDTGNMAETSLAKSFLLAMHDHLFSIGCRQEFWGLHVRLLEDEFNMMLVSVNGIHYASRTLISASSTMCRIGDLEEKCHDAVLAIRANLQVLESLQLYYEAVASFETVEPMDGSTTTAQLVADFKGQLARIRADLEHNLSRAKMVKESISNKLHAVHLQFTADAAVRGSLESTRMTEMTEEMKHIAEVTRAETVTMRIVTILTLIYLPCSFVTVGLASSRPPLPLYRI</sequence>
<dbReference type="InterPro" id="IPR058257">
    <property type="entry name" value="CorA-like_dom"/>
</dbReference>
<dbReference type="Proteomes" id="UP001172101">
    <property type="component" value="Unassembled WGS sequence"/>
</dbReference>
<protein>
    <recommendedName>
        <fullName evidence="1">CorA-like transporter domain-containing protein</fullName>
    </recommendedName>
</protein>
<feature type="domain" description="CorA-like transporter" evidence="1">
    <location>
        <begin position="12"/>
        <end position="269"/>
    </location>
</feature>
<accession>A0AA40AK04</accession>
<comment type="caution">
    <text evidence="2">The sequence shown here is derived from an EMBL/GenBank/DDBJ whole genome shotgun (WGS) entry which is preliminary data.</text>
</comment>
<reference evidence="2" key="1">
    <citation type="submission" date="2023-06" db="EMBL/GenBank/DDBJ databases">
        <title>Genome-scale phylogeny and comparative genomics of the fungal order Sordariales.</title>
        <authorList>
            <consortium name="Lawrence Berkeley National Laboratory"/>
            <person name="Hensen N."/>
            <person name="Bonometti L."/>
            <person name="Westerberg I."/>
            <person name="Brannstrom I.O."/>
            <person name="Guillou S."/>
            <person name="Cros-Aarteil S."/>
            <person name="Calhoun S."/>
            <person name="Haridas S."/>
            <person name="Kuo A."/>
            <person name="Mondo S."/>
            <person name="Pangilinan J."/>
            <person name="Riley R."/>
            <person name="LaButti K."/>
            <person name="Andreopoulos B."/>
            <person name="Lipzen A."/>
            <person name="Chen C."/>
            <person name="Yanf M."/>
            <person name="Daum C."/>
            <person name="Ng V."/>
            <person name="Clum A."/>
            <person name="Steindorff A."/>
            <person name="Ohm R."/>
            <person name="Martin F."/>
            <person name="Silar P."/>
            <person name="Natvig D."/>
            <person name="Lalanne C."/>
            <person name="Gautier V."/>
            <person name="Ament-velasquez S.L."/>
            <person name="Kruys A."/>
            <person name="Hutchinson M.I."/>
            <person name="Powell A.J."/>
            <person name="Barry K."/>
            <person name="Miller A.N."/>
            <person name="Grigoriev I.V."/>
            <person name="Debuchy R."/>
            <person name="Gladieux P."/>
            <person name="Thoren M.H."/>
            <person name="Johannesson H."/>
        </authorList>
    </citation>
    <scope>NUCLEOTIDE SEQUENCE</scope>
    <source>
        <strain evidence="2">SMH2392-1A</strain>
    </source>
</reference>
<proteinExistence type="predicted"/>
<name>A0AA40AK04_9PEZI</name>
<dbReference type="AlphaFoldDB" id="A0AA40AK04"/>
<keyword evidence="3" id="KW-1185">Reference proteome</keyword>
<gene>
    <name evidence="2" type="ORF">B0T26DRAFT_709375</name>
</gene>
<evidence type="ECO:0000259" key="1">
    <source>
        <dbReference type="Pfam" id="PF26616"/>
    </source>
</evidence>
<dbReference type="Pfam" id="PF26616">
    <property type="entry name" value="CorA-like"/>
    <property type="match status" value="1"/>
</dbReference>
<dbReference type="RefSeq" id="XP_060296065.1">
    <property type="nucleotide sequence ID" value="XM_060441924.1"/>
</dbReference>
<dbReference type="GeneID" id="85325194"/>